<dbReference type="InterPro" id="IPR050763">
    <property type="entry name" value="ABC_transporter_ATP-binding"/>
</dbReference>
<dbReference type="PANTHER" id="PTHR42711:SF18">
    <property type="entry name" value="ABC TRANSPORTER, ATP-BINDING PROTEIN"/>
    <property type="match status" value="1"/>
</dbReference>
<dbReference type="Gene3D" id="3.40.50.300">
    <property type="entry name" value="P-loop containing nucleotide triphosphate hydrolases"/>
    <property type="match status" value="1"/>
</dbReference>
<evidence type="ECO:0000256" key="2">
    <source>
        <dbReference type="ARBA" id="ARBA00022741"/>
    </source>
</evidence>
<feature type="domain" description="ABC transporter" evidence="4">
    <location>
        <begin position="3"/>
        <end position="245"/>
    </location>
</feature>
<evidence type="ECO:0000313" key="6">
    <source>
        <dbReference type="Proteomes" id="UP000294743"/>
    </source>
</evidence>
<evidence type="ECO:0000256" key="1">
    <source>
        <dbReference type="ARBA" id="ARBA00022448"/>
    </source>
</evidence>
<reference evidence="5 6" key="1">
    <citation type="submission" date="2019-03" db="EMBL/GenBank/DDBJ databases">
        <title>Genomic Encyclopedia of Type Strains, Phase IV (KMG-IV): sequencing the most valuable type-strain genomes for metagenomic binning, comparative biology and taxonomic classification.</title>
        <authorList>
            <person name="Goeker M."/>
        </authorList>
    </citation>
    <scope>NUCLEOTIDE SEQUENCE [LARGE SCALE GENOMIC DNA]</scope>
    <source>
        <strain evidence="5 6">DSM 28867</strain>
    </source>
</reference>
<dbReference type="InterPro" id="IPR017871">
    <property type="entry name" value="ABC_transporter-like_CS"/>
</dbReference>
<dbReference type="SMART" id="SM00382">
    <property type="entry name" value="AAA"/>
    <property type="match status" value="1"/>
</dbReference>
<dbReference type="EMBL" id="SODD01000013">
    <property type="protein sequence ID" value="TDW20369.1"/>
    <property type="molecule type" value="Genomic_DNA"/>
</dbReference>
<evidence type="ECO:0000259" key="4">
    <source>
        <dbReference type="PROSITE" id="PS50893"/>
    </source>
</evidence>
<keyword evidence="6" id="KW-1185">Reference proteome</keyword>
<evidence type="ECO:0000256" key="3">
    <source>
        <dbReference type="ARBA" id="ARBA00022840"/>
    </source>
</evidence>
<dbReference type="InterPro" id="IPR027417">
    <property type="entry name" value="P-loop_NTPase"/>
</dbReference>
<dbReference type="RefSeq" id="WP_134169252.1">
    <property type="nucleotide sequence ID" value="NZ_SODD01000013.1"/>
</dbReference>
<dbReference type="PROSITE" id="PS50893">
    <property type="entry name" value="ABC_TRANSPORTER_2"/>
    <property type="match status" value="1"/>
</dbReference>
<keyword evidence="1" id="KW-0813">Transport</keyword>
<dbReference type="PANTHER" id="PTHR42711">
    <property type="entry name" value="ABC TRANSPORTER ATP-BINDING PROTEIN"/>
    <property type="match status" value="1"/>
</dbReference>
<proteinExistence type="predicted"/>
<comment type="caution">
    <text evidence="5">The sequence shown here is derived from an EMBL/GenBank/DDBJ whole genome shotgun (WGS) entry which is preliminary data.</text>
</comment>
<keyword evidence="3 5" id="KW-0067">ATP-binding</keyword>
<evidence type="ECO:0000313" key="5">
    <source>
        <dbReference type="EMBL" id="TDW20369.1"/>
    </source>
</evidence>
<protein>
    <submittedName>
        <fullName evidence="5">ABC-2 type transport system ATP-binding protein</fullName>
    </submittedName>
</protein>
<dbReference type="PROSITE" id="PS00211">
    <property type="entry name" value="ABC_TRANSPORTER_1"/>
    <property type="match status" value="1"/>
</dbReference>
<gene>
    <name evidence="5" type="ORF">EDD63_11350</name>
</gene>
<dbReference type="GO" id="GO:0016887">
    <property type="term" value="F:ATP hydrolysis activity"/>
    <property type="evidence" value="ECO:0007669"/>
    <property type="project" value="InterPro"/>
</dbReference>
<dbReference type="InterPro" id="IPR003439">
    <property type="entry name" value="ABC_transporter-like_ATP-bd"/>
</dbReference>
<dbReference type="SUPFAM" id="SSF52540">
    <property type="entry name" value="P-loop containing nucleoside triphosphate hydrolases"/>
    <property type="match status" value="1"/>
</dbReference>
<dbReference type="Pfam" id="PF00005">
    <property type="entry name" value="ABC_tran"/>
    <property type="match status" value="1"/>
</dbReference>
<keyword evidence="2" id="KW-0547">Nucleotide-binding</keyword>
<dbReference type="AlphaFoldDB" id="A0A4R7ZQZ8"/>
<dbReference type="GO" id="GO:0005524">
    <property type="term" value="F:ATP binding"/>
    <property type="evidence" value="ECO:0007669"/>
    <property type="project" value="UniProtKB-KW"/>
</dbReference>
<organism evidence="5 6">
    <name type="scientific">Breznakia blatticola</name>
    <dbReference type="NCBI Taxonomy" id="1754012"/>
    <lineage>
        <taxon>Bacteria</taxon>
        <taxon>Bacillati</taxon>
        <taxon>Bacillota</taxon>
        <taxon>Erysipelotrichia</taxon>
        <taxon>Erysipelotrichales</taxon>
        <taxon>Erysipelotrichaceae</taxon>
        <taxon>Breznakia</taxon>
    </lineage>
</organism>
<sequence length="321" mass="36190">MQIQVEKLTRVFTRKKGIIHKTKTDKVAVDGISFEVNKGEVFALLGPNGAGKTTTIKILSTLLAPTSGKATVLGKDCYLEAKQIREHINFIFGGESGVYRRLTGKENLIYFASLYHIDCTSDTKRVNQLLELVGLMEAKDQKVETYSKGMIQRLQIARGLINNPKVLFLDEPTLGLDPIGARDLRNIIQKLKQAGTTILLTTHDMNEADILSDRIAIIKEGKIIALDTPVNLKKQIRDVIEIEATIKELPETQLITWQQAHDIEIQSCIQKQGVIQLHVKLQNMVVRDNFIKQLTNYGLLGFQQKEDSLEDVYIRIIEENI</sequence>
<dbReference type="Proteomes" id="UP000294743">
    <property type="component" value="Unassembled WGS sequence"/>
</dbReference>
<dbReference type="InterPro" id="IPR003593">
    <property type="entry name" value="AAA+_ATPase"/>
</dbReference>
<dbReference type="OrthoDB" id="9804819at2"/>
<name>A0A4R7ZQZ8_9FIRM</name>
<accession>A0A4R7ZQZ8</accession>